<organism evidence="2 3">
    <name type="scientific">Teretinema zuelzerae</name>
    <dbReference type="NCBI Taxonomy" id="156"/>
    <lineage>
        <taxon>Bacteria</taxon>
        <taxon>Pseudomonadati</taxon>
        <taxon>Spirochaetota</taxon>
        <taxon>Spirochaetia</taxon>
        <taxon>Spirochaetales</taxon>
        <taxon>Treponemataceae</taxon>
        <taxon>Teretinema</taxon>
    </lineage>
</organism>
<dbReference type="RefSeq" id="WP_230756378.1">
    <property type="nucleotide sequence ID" value="NZ_JAINWA010000003.1"/>
</dbReference>
<reference evidence="2" key="1">
    <citation type="submission" date="2021-08" db="EMBL/GenBank/DDBJ databases">
        <title>Comparative analyses of Brucepasteria parasyntrophica and Teretinema zuelzerae.</title>
        <authorList>
            <person name="Song Y."/>
            <person name="Brune A."/>
        </authorList>
    </citation>
    <scope>NUCLEOTIDE SEQUENCE</scope>
    <source>
        <strain evidence="2">DSM 1903</strain>
    </source>
</reference>
<keyword evidence="3" id="KW-1185">Reference proteome</keyword>
<proteinExistence type="predicted"/>
<dbReference type="EMBL" id="JAINWA010000003">
    <property type="protein sequence ID" value="MCD1655348.1"/>
    <property type="molecule type" value="Genomic_DNA"/>
</dbReference>
<sequence>MSRPFNFRSTIAPAVLLAAALLPARLSAQDSFGFGFGDDASAPAASSPASVSVTGTAEASVLGYFDELDSAAKASDYSAGNLFSGSLGFSASASNAEASVGLELDPSSATPVSLGEAWVKTFWGRLDIEAGLKKLTWGKADSEGPLDAINPLDYSDLTIVDQMERKIARPLVHATFAAGSFTRVEGVFLPAFKPNSLAYSGRWAPAALSGFTGSMEAAATKAASSAVMSLVLSGALDPTDAAAVSELRGALETSLTASTADLEEEGIEYFLPDTDSLTYAQYGLRLTTTLGSQDLGFQYFSGNLREPSVSVDSANLFEIDLEPTDLADSTMTFNPEAVTVSYDRYHQLGADWAAVLAGFNARAEAAVNLTSDLSGDDGSVANPSFLWSVGFDRDLFARINLNAQGSGSVRLMHDKLGASPEDCEGGSDISSTRLITRLSRTFLRDEIEASFTGILGLEDADWLLMPELVWTRGDAAVSARAGFFGGDEEGNLGQYRDNGYATVSMRYNF</sequence>
<gene>
    <name evidence="2" type="ORF">K7J14_11650</name>
</gene>
<keyword evidence="1" id="KW-0732">Signal</keyword>
<name>A0AAE3JJC0_9SPIR</name>
<dbReference type="AlphaFoldDB" id="A0AAE3JJC0"/>
<evidence type="ECO:0000313" key="2">
    <source>
        <dbReference type="EMBL" id="MCD1655348.1"/>
    </source>
</evidence>
<feature type="signal peptide" evidence="1">
    <location>
        <begin position="1"/>
        <end position="28"/>
    </location>
</feature>
<accession>A0AAE3JJC0</accession>
<comment type="caution">
    <text evidence="2">The sequence shown here is derived from an EMBL/GenBank/DDBJ whole genome shotgun (WGS) entry which is preliminary data.</text>
</comment>
<evidence type="ECO:0000313" key="3">
    <source>
        <dbReference type="Proteomes" id="UP001198163"/>
    </source>
</evidence>
<evidence type="ECO:0000256" key="1">
    <source>
        <dbReference type="SAM" id="SignalP"/>
    </source>
</evidence>
<protein>
    <submittedName>
        <fullName evidence="2">Uncharacterized protein</fullName>
    </submittedName>
</protein>
<feature type="chain" id="PRO_5042289309" evidence="1">
    <location>
        <begin position="29"/>
        <end position="509"/>
    </location>
</feature>
<dbReference type="Proteomes" id="UP001198163">
    <property type="component" value="Unassembled WGS sequence"/>
</dbReference>